<dbReference type="OrthoDB" id="4747079at2759"/>
<sequence length="275" mass="29737">MSEQLAAGLRNLMVDDLDEMELATPKRTEGVNSDNLSNTAAPSTLPFVPALAYYIGDTTAMSSAPIGKRIKDLHRSNRPIFNSGSTPWINRKSKHHRPKKVGGRAKKTKQGPKKVPFGNGAGKRHYAPRQTTGVDPLALHQALEQVQKENAKPKFENGSHLVQDDAEASAVQASQQAQSNFDMWGAFFHGRDSGKVLFRTNSGSADSDDTDLDPVSGYHPGTPVTQDDGNLRGSLPKNTKRPAISSSANFFDDGEQGHQEQSHGSGDEDVEMGGF</sequence>
<protein>
    <submittedName>
        <fullName evidence="2">Uncharacterized protein</fullName>
    </submittedName>
</protein>
<evidence type="ECO:0000256" key="1">
    <source>
        <dbReference type="SAM" id="MobiDB-lite"/>
    </source>
</evidence>
<evidence type="ECO:0000313" key="3">
    <source>
        <dbReference type="Proteomes" id="UP000293360"/>
    </source>
</evidence>
<feature type="region of interest" description="Disordered" evidence="1">
    <location>
        <begin position="199"/>
        <end position="275"/>
    </location>
</feature>
<feature type="compositionally biased region" description="Basic residues" evidence="1">
    <location>
        <begin position="91"/>
        <end position="112"/>
    </location>
</feature>
<dbReference type="EMBL" id="QJNU01000328">
    <property type="protein sequence ID" value="RYP02151.1"/>
    <property type="molecule type" value="Genomic_DNA"/>
</dbReference>
<dbReference type="Proteomes" id="UP000293360">
    <property type="component" value="Unassembled WGS sequence"/>
</dbReference>
<dbReference type="AlphaFoldDB" id="A0A4Q4T6V1"/>
<comment type="caution">
    <text evidence="2">The sequence shown here is derived from an EMBL/GenBank/DDBJ whole genome shotgun (WGS) entry which is preliminary data.</text>
</comment>
<organism evidence="2 3">
    <name type="scientific">Monosporascus ibericus</name>
    <dbReference type="NCBI Taxonomy" id="155417"/>
    <lineage>
        <taxon>Eukaryota</taxon>
        <taxon>Fungi</taxon>
        <taxon>Dikarya</taxon>
        <taxon>Ascomycota</taxon>
        <taxon>Pezizomycotina</taxon>
        <taxon>Sordariomycetes</taxon>
        <taxon>Xylariomycetidae</taxon>
        <taxon>Xylariales</taxon>
        <taxon>Xylariales incertae sedis</taxon>
        <taxon>Monosporascus</taxon>
    </lineage>
</organism>
<gene>
    <name evidence="2" type="ORF">DL764_005946</name>
</gene>
<accession>A0A4Q4T6V1</accession>
<feature type="region of interest" description="Disordered" evidence="1">
    <location>
        <begin position="77"/>
        <end position="129"/>
    </location>
</feature>
<name>A0A4Q4T6V1_9PEZI</name>
<proteinExistence type="predicted"/>
<evidence type="ECO:0000313" key="2">
    <source>
        <dbReference type="EMBL" id="RYP02151.1"/>
    </source>
</evidence>
<reference evidence="2 3" key="1">
    <citation type="submission" date="2018-06" db="EMBL/GenBank/DDBJ databases">
        <title>Complete Genomes of Monosporascus.</title>
        <authorList>
            <person name="Robinson A.J."/>
            <person name="Natvig D.O."/>
        </authorList>
    </citation>
    <scope>NUCLEOTIDE SEQUENCE [LARGE SCALE GENOMIC DNA]</scope>
    <source>
        <strain evidence="2 3">CBS 110550</strain>
    </source>
</reference>
<feature type="compositionally biased region" description="Polar residues" evidence="1">
    <location>
        <begin position="79"/>
        <end position="88"/>
    </location>
</feature>
<keyword evidence="3" id="KW-1185">Reference proteome</keyword>